<evidence type="ECO:0000313" key="1">
    <source>
        <dbReference type="EMBL" id="RKS98228.1"/>
    </source>
</evidence>
<accession>A0A495SDB4</accession>
<evidence type="ECO:0000313" key="2">
    <source>
        <dbReference type="Proteomes" id="UP000272428"/>
    </source>
</evidence>
<protein>
    <submittedName>
        <fullName evidence="1">Uncharacterized protein</fullName>
    </submittedName>
</protein>
<gene>
    <name evidence="1" type="ORF">BCF58_2369</name>
</gene>
<proteinExistence type="predicted"/>
<organism evidence="1 2">
    <name type="scientific">Chryseobacterium defluvii</name>
    <dbReference type="NCBI Taxonomy" id="160396"/>
    <lineage>
        <taxon>Bacteria</taxon>
        <taxon>Pseudomonadati</taxon>
        <taxon>Bacteroidota</taxon>
        <taxon>Flavobacteriia</taxon>
        <taxon>Flavobacteriales</taxon>
        <taxon>Weeksellaceae</taxon>
        <taxon>Chryseobacterium group</taxon>
        <taxon>Chryseobacterium</taxon>
    </lineage>
</organism>
<sequence>MFKNKNDYTFIVFDKENNQLCKVEFVHDCFKSCQWLDQSKNYSHWYYVNIYVRRSGQFLKRHYKGQFIQRFPR</sequence>
<name>A0A495SDB4_9FLAO</name>
<dbReference type="EMBL" id="RBXB01000002">
    <property type="protein sequence ID" value="RKS98228.1"/>
    <property type="molecule type" value="Genomic_DNA"/>
</dbReference>
<dbReference type="AlphaFoldDB" id="A0A495SDB4"/>
<dbReference type="Proteomes" id="UP000272428">
    <property type="component" value="Unassembled WGS sequence"/>
</dbReference>
<comment type="caution">
    <text evidence="1">The sequence shown here is derived from an EMBL/GenBank/DDBJ whole genome shotgun (WGS) entry which is preliminary data.</text>
</comment>
<keyword evidence="2" id="KW-1185">Reference proteome</keyword>
<reference evidence="1 2" key="1">
    <citation type="submission" date="2018-10" db="EMBL/GenBank/DDBJ databases">
        <title>Genomic Encyclopedia of Archaeal and Bacterial Type Strains, Phase II (KMG-II): from individual species to whole genera.</title>
        <authorList>
            <person name="Goeker M."/>
        </authorList>
    </citation>
    <scope>NUCLEOTIDE SEQUENCE [LARGE SCALE GENOMIC DNA]</scope>
    <source>
        <strain evidence="1 2">DSM 14219</strain>
    </source>
</reference>